<sequence length="90" mass="10152">MKKQWSKETLIGTIIDLRPEYSPETLEAKSEQELRDVLNEVYAEEVPPAGIPWWGWAIIGGLGIAGTALAYRFISPLLPKKKEVAEKKKE</sequence>
<name>X1DW92_9ZZZZ</name>
<feature type="transmembrane region" description="Helical" evidence="1">
    <location>
        <begin position="53"/>
        <end position="74"/>
    </location>
</feature>
<evidence type="ECO:0000313" key="2">
    <source>
        <dbReference type="EMBL" id="GAH24492.1"/>
    </source>
</evidence>
<protein>
    <submittedName>
        <fullName evidence="2">Uncharacterized protein</fullName>
    </submittedName>
</protein>
<reference evidence="2" key="1">
    <citation type="journal article" date="2014" name="Front. Microbiol.">
        <title>High frequency of phylogenetically diverse reductive dehalogenase-homologous genes in deep subseafloor sedimentary metagenomes.</title>
        <authorList>
            <person name="Kawai M."/>
            <person name="Futagami T."/>
            <person name="Toyoda A."/>
            <person name="Takaki Y."/>
            <person name="Nishi S."/>
            <person name="Hori S."/>
            <person name="Arai W."/>
            <person name="Tsubouchi T."/>
            <person name="Morono Y."/>
            <person name="Uchiyama I."/>
            <person name="Ito T."/>
            <person name="Fujiyama A."/>
            <person name="Inagaki F."/>
            <person name="Takami H."/>
        </authorList>
    </citation>
    <scope>NUCLEOTIDE SEQUENCE</scope>
    <source>
        <strain evidence="2">Expedition CK06-06</strain>
    </source>
</reference>
<keyword evidence="1" id="KW-0472">Membrane</keyword>
<keyword evidence="1" id="KW-1133">Transmembrane helix</keyword>
<organism evidence="2">
    <name type="scientific">marine sediment metagenome</name>
    <dbReference type="NCBI Taxonomy" id="412755"/>
    <lineage>
        <taxon>unclassified sequences</taxon>
        <taxon>metagenomes</taxon>
        <taxon>ecological metagenomes</taxon>
    </lineage>
</organism>
<proteinExistence type="predicted"/>
<gene>
    <name evidence="2" type="ORF">S03H2_02289</name>
</gene>
<accession>X1DW92</accession>
<dbReference type="EMBL" id="BARU01000750">
    <property type="protein sequence ID" value="GAH24492.1"/>
    <property type="molecule type" value="Genomic_DNA"/>
</dbReference>
<dbReference type="AlphaFoldDB" id="X1DW92"/>
<evidence type="ECO:0000256" key="1">
    <source>
        <dbReference type="SAM" id="Phobius"/>
    </source>
</evidence>
<comment type="caution">
    <text evidence="2">The sequence shown here is derived from an EMBL/GenBank/DDBJ whole genome shotgun (WGS) entry which is preliminary data.</text>
</comment>
<keyword evidence="1" id="KW-0812">Transmembrane</keyword>